<evidence type="ECO:0000313" key="1">
    <source>
        <dbReference type="EMBL" id="PAV73514.1"/>
    </source>
</evidence>
<gene>
    <name evidence="1" type="ORF">WR25_26666</name>
</gene>
<evidence type="ECO:0000313" key="2">
    <source>
        <dbReference type="Proteomes" id="UP000218231"/>
    </source>
</evidence>
<accession>A0A2A2KHP1</accession>
<dbReference type="EMBL" id="LIAE01008587">
    <property type="protein sequence ID" value="PAV73514.1"/>
    <property type="molecule type" value="Genomic_DNA"/>
</dbReference>
<protein>
    <submittedName>
        <fullName evidence="1">Uncharacterized protein</fullName>
    </submittedName>
</protein>
<keyword evidence="2" id="KW-1185">Reference proteome</keyword>
<dbReference type="Proteomes" id="UP000218231">
    <property type="component" value="Unassembled WGS sequence"/>
</dbReference>
<proteinExistence type="predicted"/>
<reference evidence="1 2" key="1">
    <citation type="journal article" date="2017" name="Curr. Biol.">
        <title>Genome architecture and evolution of a unichromosomal asexual nematode.</title>
        <authorList>
            <person name="Fradin H."/>
            <person name="Zegar C."/>
            <person name="Gutwein M."/>
            <person name="Lucas J."/>
            <person name="Kovtun M."/>
            <person name="Corcoran D."/>
            <person name="Baugh L.R."/>
            <person name="Kiontke K."/>
            <person name="Gunsalus K."/>
            <person name="Fitch D.H."/>
            <person name="Piano F."/>
        </authorList>
    </citation>
    <scope>NUCLEOTIDE SEQUENCE [LARGE SCALE GENOMIC DNA]</scope>
    <source>
        <strain evidence="1">PF1309</strain>
    </source>
</reference>
<sequence length="121" mass="14155">MVTPQQNDELRYSFATLQVFELLPDNTGHGTASCPTYHLHRYGYDGVHSFDDDDLHNTWLHVVNTDYNDHIDTYNHVHIDVHIDADVHVHVHIDVHIYINVHNDYINYNNNRMCSISRSNS</sequence>
<organism evidence="1 2">
    <name type="scientific">Diploscapter pachys</name>
    <dbReference type="NCBI Taxonomy" id="2018661"/>
    <lineage>
        <taxon>Eukaryota</taxon>
        <taxon>Metazoa</taxon>
        <taxon>Ecdysozoa</taxon>
        <taxon>Nematoda</taxon>
        <taxon>Chromadorea</taxon>
        <taxon>Rhabditida</taxon>
        <taxon>Rhabditina</taxon>
        <taxon>Rhabditomorpha</taxon>
        <taxon>Rhabditoidea</taxon>
        <taxon>Rhabditidae</taxon>
        <taxon>Diploscapter</taxon>
    </lineage>
</organism>
<dbReference type="AlphaFoldDB" id="A0A2A2KHP1"/>
<comment type="caution">
    <text evidence="1">The sequence shown here is derived from an EMBL/GenBank/DDBJ whole genome shotgun (WGS) entry which is preliminary data.</text>
</comment>
<name>A0A2A2KHP1_9BILA</name>